<feature type="compositionally biased region" description="Basic and acidic residues" evidence="1">
    <location>
        <begin position="266"/>
        <end position="288"/>
    </location>
</feature>
<keyword evidence="2" id="KW-0812">Transmembrane</keyword>
<evidence type="ECO:0000256" key="1">
    <source>
        <dbReference type="SAM" id="MobiDB-lite"/>
    </source>
</evidence>
<dbReference type="OrthoDB" id="5985073at2759"/>
<dbReference type="PANTHER" id="PTHR16861:SF4">
    <property type="entry name" value="SH3 DOMAIN PROTEIN (AFU_ORTHOLOGUE AFUA_1G13610)"/>
    <property type="match status" value="1"/>
</dbReference>
<feature type="compositionally biased region" description="Basic and acidic residues" evidence="1">
    <location>
        <begin position="238"/>
        <end position="256"/>
    </location>
</feature>
<evidence type="ECO:0000256" key="2">
    <source>
        <dbReference type="SAM" id="Phobius"/>
    </source>
</evidence>
<organism evidence="3 4">
    <name type="scientific">Verruconis gallopava</name>
    <dbReference type="NCBI Taxonomy" id="253628"/>
    <lineage>
        <taxon>Eukaryota</taxon>
        <taxon>Fungi</taxon>
        <taxon>Dikarya</taxon>
        <taxon>Ascomycota</taxon>
        <taxon>Pezizomycotina</taxon>
        <taxon>Dothideomycetes</taxon>
        <taxon>Pleosporomycetidae</taxon>
        <taxon>Venturiales</taxon>
        <taxon>Sympoventuriaceae</taxon>
        <taxon>Verruconis</taxon>
    </lineage>
</organism>
<gene>
    <name evidence="3" type="ORF">PV09_06377</name>
</gene>
<feature type="region of interest" description="Disordered" evidence="1">
    <location>
        <begin position="238"/>
        <end position="333"/>
    </location>
</feature>
<keyword evidence="2" id="KW-1133">Transmembrane helix</keyword>
<dbReference type="RefSeq" id="XP_016212092.1">
    <property type="nucleotide sequence ID" value="XM_016360010.1"/>
</dbReference>
<dbReference type="HOGENOM" id="CLU_066891_0_0_1"/>
<dbReference type="AlphaFoldDB" id="A0A0D2A648"/>
<dbReference type="EMBL" id="KN847550">
    <property type="protein sequence ID" value="KIW02223.1"/>
    <property type="molecule type" value="Genomic_DNA"/>
</dbReference>
<dbReference type="InParanoid" id="A0A0D2A648"/>
<evidence type="ECO:0008006" key="5">
    <source>
        <dbReference type="Google" id="ProtNLM"/>
    </source>
</evidence>
<reference evidence="3 4" key="1">
    <citation type="submission" date="2015-01" db="EMBL/GenBank/DDBJ databases">
        <title>The Genome Sequence of Ochroconis gallopava CBS43764.</title>
        <authorList>
            <consortium name="The Broad Institute Genomics Platform"/>
            <person name="Cuomo C."/>
            <person name="de Hoog S."/>
            <person name="Gorbushina A."/>
            <person name="Stielow B."/>
            <person name="Teixiera M."/>
            <person name="Abouelleil A."/>
            <person name="Chapman S.B."/>
            <person name="Priest M."/>
            <person name="Young S.K."/>
            <person name="Wortman J."/>
            <person name="Nusbaum C."/>
            <person name="Birren B."/>
        </authorList>
    </citation>
    <scope>NUCLEOTIDE SEQUENCE [LARGE SCALE GENOMIC DNA]</scope>
    <source>
        <strain evidence="3 4">CBS 43764</strain>
    </source>
</reference>
<sequence>MANMETATVTSGTAAVPVFPPLTTTFTPPAACATQFMMLQIDQNQIWMNPLTPANGITATSCYASQWLQSSSQVAFSPLVCPSGYQTQTAFASPAGYIACCPDGFEGLSLTANAPDNRPASGATCYSGIFSSAILVTEYNSSAIVTSTVLTATDFNAQVYAYAYDGFAASSGATSSSKKPSQNSGSSGASSTSTPGSQSTSSLGGGVIAGIVVGVIVAIALFVGLVGFCLHRRRKRNQEENAVHEVHGESTAHGTRDSAGGFDSAAGHESKDKKNRRISELSAERRTSELAASSTPLLELQEMEWDPATKEREREEKRRRESGVLGGTERDAG</sequence>
<dbReference type="Proteomes" id="UP000053259">
    <property type="component" value="Unassembled WGS sequence"/>
</dbReference>
<keyword evidence="4" id="KW-1185">Reference proteome</keyword>
<feature type="region of interest" description="Disordered" evidence="1">
    <location>
        <begin position="173"/>
        <end position="200"/>
    </location>
</feature>
<name>A0A0D2A648_9PEZI</name>
<evidence type="ECO:0000313" key="3">
    <source>
        <dbReference type="EMBL" id="KIW02223.1"/>
    </source>
</evidence>
<dbReference type="CDD" id="cd12841">
    <property type="entry name" value="TM_EphA1"/>
    <property type="match status" value="1"/>
</dbReference>
<evidence type="ECO:0000313" key="4">
    <source>
        <dbReference type="Proteomes" id="UP000053259"/>
    </source>
</evidence>
<feature type="transmembrane region" description="Helical" evidence="2">
    <location>
        <begin position="203"/>
        <end position="230"/>
    </location>
</feature>
<accession>A0A0D2A648</accession>
<feature type="compositionally biased region" description="Basic and acidic residues" evidence="1">
    <location>
        <begin position="307"/>
        <end position="333"/>
    </location>
</feature>
<dbReference type="VEuPathDB" id="FungiDB:PV09_06377"/>
<proteinExistence type="predicted"/>
<dbReference type="GeneID" id="27314350"/>
<dbReference type="STRING" id="253628.A0A0D2A648"/>
<dbReference type="PANTHER" id="PTHR16861">
    <property type="entry name" value="GLYCOPROTEIN 38"/>
    <property type="match status" value="1"/>
</dbReference>
<keyword evidence="2" id="KW-0472">Membrane</keyword>
<protein>
    <recommendedName>
        <fullName evidence="5">Mid2 domain-containing protein</fullName>
    </recommendedName>
</protein>